<evidence type="ECO:0000256" key="13">
    <source>
        <dbReference type="ARBA" id="ARBA00023204"/>
    </source>
</evidence>
<evidence type="ECO:0000256" key="3">
    <source>
        <dbReference type="ARBA" id="ARBA00005446"/>
    </source>
</evidence>
<organism evidence="20 21">
    <name type="scientific">Arcicella gelida</name>
    <dbReference type="NCBI Taxonomy" id="2984195"/>
    <lineage>
        <taxon>Bacteria</taxon>
        <taxon>Pseudomonadati</taxon>
        <taxon>Bacteroidota</taxon>
        <taxon>Cytophagia</taxon>
        <taxon>Cytophagales</taxon>
        <taxon>Flectobacillaceae</taxon>
        <taxon>Arcicella</taxon>
    </lineage>
</organism>
<dbReference type="InterPro" id="IPR027417">
    <property type="entry name" value="P-loop_NTPase"/>
</dbReference>
<dbReference type="InterPro" id="IPR010997">
    <property type="entry name" value="HRDC-like_sf"/>
</dbReference>
<dbReference type="GO" id="GO:0016787">
    <property type="term" value="F:hydrolase activity"/>
    <property type="evidence" value="ECO:0007669"/>
    <property type="project" value="UniProtKB-KW"/>
</dbReference>
<dbReference type="EC" id="5.6.2.4" evidence="16"/>
<keyword evidence="14" id="KW-0413">Isomerase</keyword>
<evidence type="ECO:0000256" key="4">
    <source>
        <dbReference type="ARBA" id="ARBA00022723"/>
    </source>
</evidence>
<proteinExistence type="inferred from homology"/>
<dbReference type="Gene3D" id="3.40.50.300">
    <property type="entry name" value="P-loop containing nucleotide triphosphate hydrolases"/>
    <property type="match status" value="2"/>
</dbReference>
<keyword evidence="4" id="KW-0479">Metal-binding</keyword>
<evidence type="ECO:0000256" key="1">
    <source>
        <dbReference type="ARBA" id="ARBA00001946"/>
    </source>
</evidence>
<dbReference type="SUPFAM" id="SSF52540">
    <property type="entry name" value="P-loop containing nucleoside triphosphate hydrolases"/>
    <property type="match status" value="1"/>
</dbReference>
<dbReference type="RefSeq" id="WP_323326930.1">
    <property type="nucleotide sequence ID" value="NZ_JAYGIL010000005.1"/>
</dbReference>
<comment type="cofactor">
    <cofactor evidence="2">
        <name>Zn(2+)</name>
        <dbReference type="ChEBI" id="CHEBI:29105"/>
    </cofactor>
</comment>
<dbReference type="EMBL" id="JAYGIL010000005">
    <property type="protein sequence ID" value="MEA5402420.1"/>
    <property type="molecule type" value="Genomic_DNA"/>
</dbReference>
<dbReference type="PROSITE" id="PS51192">
    <property type="entry name" value="HELICASE_ATP_BIND_1"/>
    <property type="match status" value="1"/>
</dbReference>
<evidence type="ECO:0000313" key="21">
    <source>
        <dbReference type="Proteomes" id="UP001303899"/>
    </source>
</evidence>
<evidence type="ECO:0000256" key="6">
    <source>
        <dbReference type="ARBA" id="ARBA00022763"/>
    </source>
</evidence>
<dbReference type="InterPro" id="IPR002121">
    <property type="entry name" value="HRDC_dom"/>
</dbReference>
<dbReference type="NCBIfam" id="TIGR00614">
    <property type="entry name" value="recQ_fam"/>
    <property type="match status" value="1"/>
</dbReference>
<dbReference type="InterPro" id="IPR006293">
    <property type="entry name" value="DNA_helicase_ATP-dep_RecQ_bac"/>
</dbReference>
<evidence type="ECO:0000259" key="18">
    <source>
        <dbReference type="PROSITE" id="PS51192"/>
    </source>
</evidence>
<feature type="domain" description="Helicase ATP-binding" evidence="18">
    <location>
        <begin position="26"/>
        <end position="194"/>
    </location>
</feature>
<dbReference type="CDD" id="cd17920">
    <property type="entry name" value="DEXHc_RecQ"/>
    <property type="match status" value="1"/>
</dbReference>
<dbReference type="InterPro" id="IPR014001">
    <property type="entry name" value="Helicase_ATP-bd"/>
</dbReference>
<dbReference type="InterPro" id="IPR004589">
    <property type="entry name" value="DNA_helicase_ATP-dep_RecQ"/>
</dbReference>
<keyword evidence="10" id="KW-0067">ATP-binding</keyword>
<dbReference type="Proteomes" id="UP001303899">
    <property type="component" value="Unassembled WGS sequence"/>
</dbReference>
<dbReference type="Pfam" id="PF00570">
    <property type="entry name" value="HRDC"/>
    <property type="match status" value="1"/>
</dbReference>
<dbReference type="Gene3D" id="1.10.150.80">
    <property type="entry name" value="HRDC domain"/>
    <property type="match status" value="1"/>
</dbReference>
<dbReference type="GO" id="GO:0003678">
    <property type="term" value="F:DNA helicase activity"/>
    <property type="evidence" value="ECO:0007669"/>
    <property type="project" value="UniProtKB-EC"/>
</dbReference>
<evidence type="ECO:0000256" key="16">
    <source>
        <dbReference type="NCBIfam" id="TIGR01389"/>
    </source>
</evidence>
<dbReference type="SMART" id="SM00341">
    <property type="entry name" value="HRDC"/>
    <property type="match status" value="1"/>
</dbReference>
<dbReference type="Gene3D" id="1.10.10.10">
    <property type="entry name" value="Winged helix-like DNA-binding domain superfamily/Winged helix DNA-binding domain"/>
    <property type="match status" value="1"/>
</dbReference>
<evidence type="ECO:0000256" key="12">
    <source>
        <dbReference type="ARBA" id="ARBA00023172"/>
    </source>
</evidence>
<sequence>MSLTKEQILKQYYGYNAFRPLQAEIIDWVLYGQDAMVLMPTGGGKSLCFQIPALVMQGLTLVISPLIALMHDQVQALKANGIAAEYVNSSLTSQEQSTIERQCRNGELKLLYISPEKLFTQGYLEWILSLNISLFAVDESHCVSTWGHDFRPEYTKLSVLKKALPNVPMIALTATADKVTRKDILTQLGIPEAKIFISSFDRPNLSLSVQAGRNRIKIIQNFITERPRQCGIIYCLSRKNTETVAEALRKVGINAKYYHAGMPAQERSEVQNQFIQDDIQVIVATIAFGMGIDKSNVRWVIHYSMPSNVESFYQEIGRAGRDGVKSDTLLFYTYNDLLVRKDMIANSELPAEMKEVQVAKLDRMKQYSEAEICRRRILLSYFNEEVTNDCGNCDVCKNPPIRFDATLIAQKALSAIARTGENVAMSMLIDILRGSNNRRIIEHKYHEIKTFGAGKELKADEWADYLQQMLNSGVMDIAYDEAHAYKLNNASWAILKEGRKVQLVRYRPFEEKQAEREANIPKEKSKREIIKDELFERLRVLRKQIADEKNIPPFVVFSDATLSDMAQKKPLNQLEMFNVSGVGEQKYRQFGEVFLKEIRDFLRTIPKGSTSTGIDTFHYTFQLYKEGLSVEEIAEQRNLNPVTIFSHLAKLYEDGEDINISAFITETEYQQIIGAAKIMNVKKGDPIKPLFEAMDARFEYHKIRIALLIAEKKK</sequence>
<keyword evidence="5" id="KW-0547">Nucleotide-binding</keyword>
<accession>A0ABU5S1V8</accession>
<comment type="similarity">
    <text evidence="3">Belongs to the helicase family. RecQ subfamily.</text>
</comment>
<keyword evidence="6" id="KW-0227">DNA damage</keyword>
<dbReference type="CDD" id="cd18794">
    <property type="entry name" value="SF2_C_RecQ"/>
    <property type="match status" value="1"/>
</dbReference>
<evidence type="ECO:0000256" key="15">
    <source>
        <dbReference type="ARBA" id="ARBA00034617"/>
    </source>
</evidence>
<dbReference type="InterPro" id="IPR044876">
    <property type="entry name" value="HRDC_dom_sf"/>
</dbReference>
<reference evidence="20 21" key="1">
    <citation type="submission" date="2023-12" db="EMBL/GenBank/DDBJ databases">
        <title>Novel species of the genus Arcicella isolated from rivers.</title>
        <authorList>
            <person name="Lu H."/>
        </authorList>
    </citation>
    <scope>NUCLEOTIDE SEQUENCE [LARGE SCALE GENOMIC DNA]</scope>
    <source>
        <strain evidence="20 21">DC2W</strain>
    </source>
</reference>
<evidence type="ECO:0000256" key="14">
    <source>
        <dbReference type="ARBA" id="ARBA00023235"/>
    </source>
</evidence>
<evidence type="ECO:0000256" key="8">
    <source>
        <dbReference type="ARBA" id="ARBA00022806"/>
    </source>
</evidence>
<evidence type="ECO:0000256" key="5">
    <source>
        <dbReference type="ARBA" id="ARBA00022741"/>
    </source>
</evidence>
<dbReference type="SUPFAM" id="SSF46785">
    <property type="entry name" value="Winged helix' DNA-binding domain"/>
    <property type="match status" value="1"/>
</dbReference>
<comment type="caution">
    <text evidence="20">The sequence shown here is derived from an EMBL/GenBank/DDBJ whole genome shotgun (WGS) entry which is preliminary data.</text>
</comment>
<dbReference type="InterPro" id="IPR018982">
    <property type="entry name" value="RQC_domain"/>
</dbReference>
<keyword evidence="11" id="KW-0238">DNA-binding</keyword>
<dbReference type="Gene3D" id="1.10.10.1390">
    <property type="entry name" value="ATP-dependent DNA helicase RecQ"/>
    <property type="match status" value="1"/>
</dbReference>
<name>A0ABU5S1V8_9BACT</name>
<gene>
    <name evidence="20" type="primary">recQ</name>
    <name evidence="20" type="ORF">VB776_05815</name>
</gene>
<dbReference type="InterPro" id="IPR011545">
    <property type="entry name" value="DEAD/DEAH_box_helicase_dom"/>
</dbReference>
<dbReference type="SMART" id="SM00490">
    <property type="entry name" value="HELICc"/>
    <property type="match status" value="1"/>
</dbReference>
<dbReference type="PANTHER" id="PTHR13710">
    <property type="entry name" value="DNA HELICASE RECQ FAMILY MEMBER"/>
    <property type="match status" value="1"/>
</dbReference>
<keyword evidence="8 20" id="KW-0347">Helicase</keyword>
<dbReference type="InterPro" id="IPR029491">
    <property type="entry name" value="Helicase_HTH"/>
</dbReference>
<dbReference type="PANTHER" id="PTHR13710:SF105">
    <property type="entry name" value="ATP-DEPENDENT DNA HELICASE Q1"/>
    <property type="match status" value="1"/>
</dbReference>
<feature type="domain" description="HRDC" evidence="17">
    <location>
        <begin position="528"/>
        <end position="608"/>
    </location>
</feature>
<dbReference type="PROSITE" id="PS51194">
    <property type="entry name" value="HELICASE_CTER"/>
    <property type="match status" value="1"/>
</dbReference>
<dbReference type="Pfam" id="PF00271">
    <property type="entry name" value="Helicase_C"/>
    <property type="match status" value="1"/>
</dbReference>
<evidence type="ECO:0000259" key="19">
    <source>
        <dbReference type="PROSITE" id="PS51194"/>
    </source>
</evidence>
<dbReference type="Pfam" id="PF14493">
    <property type="entry name" value="HTH_40"/>
    <property type="match status" value="1"/>
</dbReference>
<dbReference type="Pfam" id="PF16124">
    <property type="entry name" value="RecQ_Zn_bind"/>
    <property type="match status" value="1"/>
</dbReference>
<evidence type="ECO:0000256" key="7">
    <source>
        <dbReference type="ARBA" id="ARBA00022801"/>
    </source>
</evidence>
<evidence type="ECO:0000313" key="20">
    <source>
        <dbReference type="EMBL" id="MEA5402420.1"/>
    </source>
</evidence>
<dbReference type="Pfam" id="PF00270">
    <property type="entry name" value="DEAD"/>
    <property type="match status" value="1"/>
</dbReference>
<keyword evidence="9" id="KW-0862">Zinc</keyword>
<keyword evidence="13" id="KW-0234">DNA repair</keyword>
<evidence type="ECO:0000256" key="9">
    <source>
        <dbReference type="ARBA" id="ARBA00022833"/>
    </source>
</evidence>
<keyword evidence="7 20" id="KW-0378">Hydrolase</keyword>
<dbReference type="SMART" id="SM00487">
    <property type="entry name" value="DEXDc"/>
    <property type="match status" value="1"/>
</dbReference>
<dbReference type="InterPro" id="IPR032284">
    <property type="entry name" value="RecQ_Zn-bd"/>
</dbReference>
<dbReference type="PROSITE" id="PS50967">
    <property type="entry name" value="HRDC"/>
    <property type="match status" value="1"/>
</dbReference>
<dbReference type="Pfam" id="PF09382">
    <property type="entry name" value="RQC"/>
    <property type="match status" value="1"/>
</dbReference>
<feature type="domain" description="Helicase C-terminal" evidence="19">
    <location>
        <begin position="217"/>
        <end position="362"/>
    </location>
</feature>
<dbReference type="InterPro" id="IPR001650">
    <property type="entry name" value="Helicase_C-like"/>
</dbReference>
<dbReference type="SUPFAM" id="SSF47819">
    <property type="entry name" value="HRDC-like"/>
    <property type="match status" value="1"/>
</dbReference>
<comment type="catalytic activity">
    <reaction evidence="15">
        <text>Couples ATP hydrolysis with the unwinding of duplex DNA by translocating in the 3'-5' direction.</text>
        <dbReference type="EC" id="5.6.2.4"/>
    </reaction>
</comment>
<dbReference type="NCBIfam" id="TIGR01389">
    <property type="entry name" value="recQ"/>
    <property type="match status" value="1"/>
</dbReference>
<evidence type="ECO:0000256" key="11">
    <source>
        <dbReference type="ARBA" id="ARBA00023125"/>
    </source>
</evidence>
<dbReference type="InterPro" id="IPR036390">
    <property type="entry name" value="WH_DNA-bd_sf"/>
</dbReference>
<protein>
    <recommendedName>
        <fullName evidence="16">DNA helicase RecQ</fullName>
        <ecNumber evidence="16">5.6.2.4</ecNumber>
    </recommendedName>
</protein>
<evidence type="ECO:0000256" key="2">
    <source>
        <dbReference type="ARBA" id="ARBA00001947"/>
    </source>
</evidence>
<evidence type="ECO:0000259" key="17">
    <source>
        <dbReference type="PROSITE" id="PS50967"/>
    </source>
</evidence>
<keyword evidence="21" id="KW-1185">Reference proteome</keyword>
<dbReference type="InterPro" id="IPR036388">
    <property type="entry name" value="WH-like_DNA-bd_sf"/>
</dbReference>
<evidence type="ECO:0000256" key="10">
    <source>
        <dbReference type="ARBA" id="ARBA00022840"/>
    </source>
</evidence>
<dbReference type="SMART" id="SM00956">
    <property type="entry name" value="RQC"/>
    <property type="match status" value="1"/>
</dbReference>
<keyword evidence="12" id="KW-0233">DNA recombination</keyword>
<comment type="cofactor">
    <cofactor evidence="1">
        <name>Mg(2+)</name>
        <dbReference type="ChEBI" id="CHEBI:18420"/>
    </cofactor>
</comment>